<feature type="region of interest" description="Disordered" evidence="2">
    <location>
        <begin position="45"/>
        <end position="72"/>
    </location>
</feature>
<dbReference type="Gene3D" id="1.10.238.10">
    <property type="entry name" value="EF-hand"/>
    <property type="match status" value="1"/>
</dbReference>
<dbReference type="InterPro" id="IPR014867">
    <property type="entry name" value="Spore_coat_CotH_CotH2/3/7"/>
</dbReference>
<protein>
    <submittedName>
        <fullName evidence="3">CotH kinase family protein</fullName>
    </submittedName>
</protein>
<sequence length="609" mass="65829">MGLALASAGTPTVAAEPEKKLGAFEPGRVWDVHITISAEEFAAMQPRGGRGFPGFGPGPGPTPKTPEKPADPNREVHRNNFGVDLPWATGTVTIGTETFKDVGIRYKGNGTIGDASRTIKKSFKVDLDHFGGSGRFHGSKTINLHCGVADPSKLRESLGYSLYRTAGVPAPRTAFAEVRLTVPGKYDKELLGFYTATEPVDKLFLRNNFGTDAGLLLKPEGVRELTDMGDEWERYKKPFAPKRDATADEAKRVIGFARLVQKADDATFRKEIDSYLDTDAYLRFLAATAFVANSDGFFTLGHNYYIYLHPKTGKFHFFPWDLDRAFANFMILGTAEQQMDLSLMHPYAGTHRLTERLLAVPGTAEKYQKLLKELEVKCFDKQRLMKELETAEAATKELIARDDKAAQARKEAAPTGFGFGKPPGLKTFIEKRTTSVASQVAGASKGHVPTGGGFGGPPPKMGDIMAGPLMGALDADTDGKLSRDEWVSTAKKIFAACEKDKDGLVDQKALTAGLNGMFPKPPEGSPPPGGFSLGNFMAGPILSRADANKDSKLTSEELVGAAGKLFDTFDKKKTGKLEESAFSELLTDLFPAPKFGPPPGPPGKDGKKP</sequence>
<dbReference type="GO" id="GO:0016301">
    <property type="term" value="F:kinase activity"/>
    <property type="evidence" value="ECO:0007669"/>
    <property type="project" value="UniProtKB-KW"/>
</dbReference>
<feature type="region of interest" description="Disordered" evidence="2">
    <location>
        <begin position="588"/>
        <end position="609"/>
    </location>
</feature>
<dbReference type="PANTHER" id="PTHR40050:SF1">
    <property type="entry name" value="INNER SPORE COAT PROTEIN H"/>
    <property type="match status" value="1"/>
</dbReference>
<evidence type="ECO:0000256" key="2">
    <source>
        <dbReference type="SAM" id="MobiDB-lite"/>
    </source>
</evidence>
<name>A0ABS5BKA3_9BACT</name>
<keyword evidence="3" id="KW-0808">Transferase</keyword>
<proteinExistence type="predicted"/>
<evidence type="ECO:0000256" key="1">
    <source>
        <dbReference type="SAM" id="Coils"/>
    </source>
</evidence>
<reference evidence="3 4" key="1">
    <citation type="submission" date="2021-04" db="EMBL/GenBank/DDBJ databases">
        <authorList>
            <person name="Ivanova A."/>
        </authorList>
    </citation>
    <scope>NUCLEOTIDE SEQUENCE [LARGE SCALE GENOMIC DNA]</scope>
    <source>
        <strain evidence="3 4">G18</strain>
    </source>
</reference>
<dbReference type="InterPro" id="IPR011992">
    <property type="entry name" value="EF-hand-dom_pair"/>
</dbReference>
<keyword evidence="1" id="KW-0175">Coiled coil</keyword>
<evidence type="ECO:0000313" key="4">
    <source>
        <dbReference type="Proteomes" id="UP000676565"/>
    </source>
</evidence>
<gene>
    <name evidence="3" type="ORF">J8F10_02185</name>
</gene>
<comment type="caution">
    <text evidence="3">The sequence shown here is derived from an EMBL/GenBank/DDBJ whole genome shotgun (WGS) entry which is preliminary data.</text>
</comment>
<organism evidence="3 4">
    <name type="scientific">Gemmata palustris</name>
    <dbReference type="NCBI Taxonomy" id="2822762"/>
    <lineage>
        <taxon>Bacteria</taxon>
        <taxon>Pseudomonadati</taxon>
        <taxon>Planctomycetota</taxon>
        <taxon>Planctomycetia</taxon>
        <taxon>Gemmatales</taxon>
        <taxon>Gemmataceae</taxon>
        <taxon>Gemmata</taxon>
    </lineage>
</organism>
<dbReference type="Pfam" id="PF08757">
    <property type="entry name" value="CotH"/>
    <property type="match status" value="1"/>
</dbReference>
<dbReference type="EMBL" id="JAGKQQ010000001">
    <property type="protein sequence ID" value="MBP3954105.1"/>
    <property type="molecule type" value="Genomic_DNA"/>
</dbReference>
<feature type="coiled-coil region" evidence="1">
    <location>
        <begin position="371"/>
        <end position="401"/>
    </location>
</feature>
<dbReference type="Proteomes" id="UP000676565">
    <property type="component" value="Unassembled WGS sequence"/>
</dbReference>
<accession>A0ABS5BKA3</accession>
<keyword evidence="4" id="KW-1185">Reference proteome</keyword>
<dbReference type="PANTHER" id="PTHR40050">
    <property type="entry name" value="INNER SPORE COAT PROTEIN H"/>
    <property type="match status" value="1"/>
</dbReference>
<dbReference type="SUPFAM" id="SSF47473">
    <property type="entry name" value="EF-hand"/>
    <property type="match status" value="1"/>
</dbReference>
<evidence type="ECO:0000313" key="3">
    <source>
        <dbReference type="EMBL" id="MBP3954105.1"/>
    </source>
</evidence>
<keyword evidence="3" id="KW-0418">Kinase</keyword>